<protein>
    <submittedName>
        <fullName evidence="3">Aminoglycoside phosphotransferase</fullName>
    </submittedName>
</protein>
<organism evidence="3 5">
    <name type="scientific">Legionella quateirensis</name>
    <dbReference type="NCBI Taxonomy" id="45072"/>
    <lineage>
        <taxon>Bacteria</taxon>
        <taxon>Pseudomonadati</taxon>
        <taxon>Pseudomonadota</taxon>
        <taxon>Gammaproteobacteria</taxon>
        <taxon>Legionellales</taxon>
        <taxon>Legionellaceae</taxon>
        <taxon>Legionella</taxon>
    </lineage>
</organism>
<feature type="domain" description="Aminoglycoside phosphotransferase" evidence="1">
    <location>
        <begin position="31"/>
        <end position="249"/>
    </location>
</feature>
<dbReference type="Pfam" id="PF01636">
    <property type="entry name" value="APH"/>
    <property type="match status" value="1"/>
</dbReference>
<reference evidence="3 5" key="2">
    <citation type="submission" date="2018-06" db="EMBL/GenBank/DDBJ databases">
        <authorList>
            <consortium name="Pathogen Informatics"/>
            <person name="Doyle S."/>
        </authorList>
    </citation>
    <scope>NUCLEOTIDE SEQUENCE [LARGE SCALE GENOMIC DNA]</scope>
    <source>
        <strain evidence="3 5">NCTC12376</strain>
    </source>
</reference>
<dbReference type="AlphaFoldDB" id="A0A378PEZ1"/>
<name>A0A378PEZ1_9GAMM</name>
<dbReference type="Proteomes" id="UP000254230">
    <property type="component" value="Unassembled WGS sequence"/>
</dbReference>
<evidence type="ECO:0000313" key="5">
    <source>
        <dbReference type="Proteomes" id="UP000254230"/>
    </source>
</evidence>
<keyword evidence="4" id="KW-1185">Reference proteome</keyword>
<dbReference type="InterPro" id="IPR011009">
    <property type="entry name" value="Kinase-like_dom_sf"/>
</dbReference>
<reference evidence="2 4" key="1">
    <citation type="submission" date="2015-11" db="EMBL/GenBank/DDBJ databases">
        <title>Genomic analysis of 38 Legionella species identifies large and diverse effector repertoires.</title>
        <authorList>
            <person name="Burstein D."/>
            <person name="Amaro F."/>
            <person name="Zusman T."/>
            <person name="Lifshitz Z."/>
            <person name="Cohen O."/>
            <person name="Gilbert J.A."/>
            <person name="Pupko T."/>
            <person name="Shuman H.A."/>
            <person name="Segal G."/>
        </authorList>
    </citation>
    <scope>NUCLEOTIDE SEQUENCE [LARGE SCALE GENOMIC DNA]</scope>
    <source>
        <strain evidence="2 4">ATCC 49507</strain>
    </source>
</reference>
<dbReference type="EMBL" id="UGOW01000003">
    <property type="protein sequence ID" value="STY83103.1"/>
    <property type="molecule type" value="Genomic_DNA"/>
</dbReference>
<dbReference type="GO" id="GO:0016740">
    <property type="term" value="F:transferase activity"/>
    <property type="evidence" value="ECO:0007669"/>
    <property type="project" value="UniProtKB-KW"/>
</dbReference>
<gene>
    <name evidence="2" type="ORF">Lqua_0482</name>
    <name evidence="3" type="ORF">NCTC12376_03569</name>
</gene>
<evidence type="ECO:0000313" key="4">
    <source>
        <dbReference type="Proteomes" id="UP000054639"/>
    </source>
</evidence>
<dbReference type="Proteomes" id="UP000054639">
    <property type="component" value="Unassembled WGS sequence"/>
</dbReference>
<keyword evidence="3" id="KW-0808">Transferase</keyword>
<dbReference type="SUPFAM" id="SSF56112">
    <property type="entry name" value="Protein kinase-like (PK-like)"/>
    <property type="match status" value="1"/>
</dbReference>
<dbReference type="Gene3D" id="3.90.1200.10">
    <property type="match status" value="1"/>
</dbReference>
<evidence type="ECO:0000259" key="1">
    <source>
        <dbReference type="Pfam" id="PF01636"/>
    </source>
</evidence>
<proteinExistence type="predicted"/>
<dbReference type="STRING" id="45072.Lqua_0482"/>
<dbReference type="EMBL" id="LNYR01000003">
    <property type="protein sequence ID" value="KTD54043.1"/>
    <property type="molecule type" value="Genomic_DNA"/>
</dbReference>
<sequence>MVNKNQLETICKKLKMKQPCDLPQRVYGGLLHKMWYLECNGSQFAVKQLNKRIQLTEEVKSQYELTEDIAFQFSQRTIPAVHALKLENNYLILSEDEAFLVYPWITAKALDKDAISEAHALKIATFLAKIHQINLNVPQLSAQEFDIHPNEKISVLIDQSASQNLVFKDQLKSNQRIIIELNDLYQKAIPILQSSSVVSHGDLDQKNVLWDKNDAPFLIDWESARKLNPTYEIVNCALDWSGITTPLFHKPLFIKMLKTYASSGITINHDHLEAAFYGVLGNWINWLVYNIERSFSSDKEQQDIGIEQVLQVLPTIIQVKVSITELTQLVTRELRINC</sequence>
<evidence type="ECO:0000313" key="2">
    <source>
        <dbReference type="EMBL" id="KTD54043.1"/>
    </source>
</evidence>
<dbReference type="InterPro" id="IPR002575">
    <property type="entry name" value="Aminoglycoside_PTrfase"/>
</dbReference>
<accession>A0A378PEZ1</accession>
<evidence type="ECO:0000313" key="3">
    <source>
        <dbReference type="EMBL" id="STY83103.1"/>
    </source>
</evidence>